<dbReference type="GO" id="GO:0003677">
    <property type="term" value="F:DNA binding"/>
    <property type="evidence" value="ECO:0007669"/>
    <property type="project" value="UniProtKB-KW"/>
</dbReference>
<dbReference type="PANTHER" id="PTHR42756:SF1">
    <property type="entry name" value="TRANSCRIPTIONAL REPRESSOR OF EMRAB OPERON"/>
    <property type="match status" value="1"/>
</dbReference>
<dbReference type="InterPro" id="IPR036390">
    <property type="entry name" value="WH_DNA-bd_sf"/>
</dbReference>
<proteinExistence type="predicted"/>
<dbReference type="SUPFAM" id="SSF46785">
    <property type="entry name" value="Winged helix' DNA-binding domain"/>
    <property type="match status" value="1"/>
</dbReference>
<dbReference type="InterPro" id="IPR036388">
    <property type="entry name" value="WH-like_DNA-bd_sf"/>
</dbReference>
<name>A0A6S6UPA4_9GAMM</name>
<evidence type="ECO:0000259" key="4">
    <source>
        <dbReference type="PROSITE" id="PS50995"/>
    </source>
</evidence>
<protein>
    <submittedName>
        <fullName evidence="5">DNA-binding transcriptional regulator, MarR family</fullName>
    </submittedName>
</protein>
<keyword evidence="2 5" id="KW-0238">DNA-binding</keyword>
<organism evidence="5">
    <name type="scientific">uncultured Thiotrichaceae bacterium</name>
    <dbReference type="NCBI Taxonomy" id="298394"/>
    <lineage>
        <taxon>Bacteria</taxon>
        <taxon>Pseudomonadati</taxon>
        <taxon>Pseudomonadota</taxon>
        <taxon>Gammaproteobacteria</taxon>
        <taxon>Thiotrichales</taxon>
        <taxon>Thiotrichaceae</taxon>
        <taxon>environmental samples</taxon>
    </lineage>
</organism>
<keyword evidence="3" id="KW-0804">Transcription</keyword>
<gene>
    <name evidence="5" type="ORF">HELGO_WM27437</name>
</gene>
<dbReference type="Gene3D" id="1.10.10.10">
    <property type="entry name" value="Winged helix-like DNA-binding domain superfamily/Winged helix DNA-binding domain"/>
    <property type="match status" value="1"/>
</dbReference>
<evidence type="ECO:0000256" key="3">
    <source>
        <dbReference type="ARBA" id="ARBA00023163"/>
    </source>
</evidence>
<dbReference type="EMBL" id="CACVAT010000644">
    <property type="protein sequence ID" value="CAA6830883.1"/>
    <property type="molecule type" value="Genomic_DNA"/>
</dbReference>
<dbReference type="PROSITE" id="PS50995">
    <property type="entry name" value="HTH_MARR_2"/>
    <property type="match status" value="1"/>
</dbReference>
<keyword evidence="1" id="KW-0805">Transcription regulation</keyword>
<evidence type="ECO:0000256" key="1">
    <source>
        <dbReference type="ARBA" id="ARBA00023015"/>
    </source>
</evidence>
<dbReference type="GO" id="GO:0003700">
    <property type="term" value="F:DNA-binding transcription factor activity"/>
    <property type="evidence" value="ECO:0007669"/>
    <property type="project" value="InterPro"/>
</dbReference>
<reference evidence="5" key="1">
    <citation type="submission" date="2020-01" db="EMBL/GenBank/DDBJ databases">
        <authorList>
            <person name="Meier V. D."/>
            <person name="Meier V D."/>
        </authorList>
    </citation>
    <scope>NUCLEOTIDE SEQUENCE</scope>
    <source>
        <strain evidence="5">HLG_WM_MAG_09</strain>
    </source>
</reference>
<dbReference type="AlphaFoldDB" id="A0A6S6UPA4"/>
<dbReference type="InterPro" id="IPR000835">
    <property type="entry name" value="HTH_MarR-typ"/>
</dbReference>
<evidence type="ECO:0000256" key="2">
    <source>
        <dbReference type="ARBA" id="ARBA00023125"/>
    </source>
</evidence>
<feature type="domain" description="HTH marR-type" evidence="4">
    <location>
        <begin position="1"/>
        <end position="136"/>
    </location>
</feature>
<dbReference type="Pfam" id="PF12802">
    <property type="entry name" value="MarR_2"/>
    <property type="match status" value="1"/>
</dbReference>
<sequence>MNKLQLDDFLPYHLVVSADLISRSLSKIYSKYGLTAPEWRIIAHLQASEGLTPSYIGYLSNMEKARVSRALVLMSKKDLIVRTVDDSDKRVSHIVLSESGHQLFLKIEPEVLRWNTRFSDKLGREVYRNLLGALKDIQTNCRDESYFS</sequence>
<accession>A0A6S6UPA4</accession>
<dbReference type="SMART" id="SM00347">
    <property type="entry name" value="HTH_MARR"/>
    <property type="match status" value="1"/>
</dbReference>
<dbReference type="PANTHER" id="PTHR42756">
    <property type="entry name" value="TRANSCRIPTIONAL REGULATOR, MARR"/>
    <property type="match status" value="1"/>
</dbReference>
<evidence type="ECO:0000313" key="5">
    <source>
        <dbReference type="EMBL" id="CAA6830883.1"/>
    </source>
</evidence>